<keyword evidence="3" id="KW-0274">FAD</keyword>
<accession>A0A2S6BSP2</accession>
<evidence type="ECO:0000256" key="3">
    <source>
        <dbReference type="ARBA" id="ARBA00022827"/>
    </source>
</evidence>
<evidence type="ECO:0000313" key="7">
    <source>
        <dbReference type="Proteomes" id="UP000237631"/>
    </source>
</evidence>
<feature type="domain" description="FAD-binding PCMH-type" evidence="5">
    <location>
        <begin position="89"/>
        <end position="261"/>
    </location>
</feature>
<evidence type="ECO:0000256" key="2">
    <source>
        <dbReference type="ARBA" id="ARBA00022630"/>
    </source>
</evidence>
<organism evidence="6 7">
    <name type="scientific">Cercospora berteroae</name>
    <dbReference type="NCBI Taxonomy" id="357750"/>
    <lineage>
        <taxon>Eukaryota</taxon>
        <taxon>Fungi</taxon>
        <taxon>Dikarya</taxon>
        <taxon>Ascomycota</taxon>
        <taxon>Pezizomycotina</taxon>
        <taxon>Dothideomycetes</taxon>
        <taxon>Dothideomycetidae</taxon>
        <taxon>Mycosphaerellales</taxon>
        <taxon>Mycosphaerellaceae</taxon>
        <taxon>Cercospora</taxon>
    </lineage>
</organism>
<dbReference type="SUPFAM" id="SSF56176">
    <property type="entry name" value="FAD-binding/transporter-associated domain-like"/>
    <property type="match status" value="1"/>
</dbReference>
<dbReference type="GO" id="GO:0016491">
    <property type="term" value="F:oxidoreductase activity"/>
    <property type="evidence" value="ECO:0007669"/>
    <property type="project" value="UniProtKB-KW"/>
</dbReference>
<evidence type="ECO:0000259" key="5">
    <source>
        <dbReference type="PROSITE" id="PS51387"/>
    </source>
</evidence>
<dbReference type="Pfam" id="PF08031">
    <property type="entry name" value="BBE"/>
    <property type="match status" value="1"/>
</dbReference>
<dbReference type="PROSITE" id="PS51387">
    <property type="entry name" value="FAD_PCMH"/>
    <property type="match status" value="1"/>
</dbReference>
<evidence type="ECO:0000313" key="6">
    <source>
        <dbReference type="EMBL" id="PPJ50503.1"/>
    </source>
</evidence>
<dbReference type="Gene3D" id="3.30.465.10">
    <property type="match status" value="1"/>
</dbReference>
<sequence>MSDLGLGLSNAIDSVTDSLGHAVGEVPGILDNVGQSVGGVVGDAAGLIPPRGPFQQCIASALDNNSALYAFPQDILEELTNNHPYNLDWLWTPAAIAYPRNAIDVSKLVVCASEYGIAVQGKSGGHSYLNFGYGGQNGALALDLQHMNDFSYNPADQTVTFGPGNKLADLDVQLAAIDRVMAYGVVGDIGTGGHIAIGGLGPLSRLLGLASDQVVSVQCVLADGSIVTASEYEHPDLFFAVRGAAWSFCIMTEIQMQTSPPPSAVTQFQYNITVGRIADLADTFKKWQVLIADPGLSRYFAATLTLLEGVMIFAGTFFGDNAAFNQLNLDLIPFGQEHLGITVTSRVVTGLIHSLSDLIYDIGGSIPAHFYSTDLKYTRQTLLSDAAVDQLFQYLESADKGTLIWFIVWDLNGGRIEEIPQSATAYWHRDAIHFQQGYVVNPLGPVGPVSRRFLIGLNQLCRQLRPGIDESAYPGYVDPFLQDPLTAYWGGNVPRLMQIKGVYDPRNTFRNPQSIPPPPGV</sequence>
<evidence type="ECO:0000256" key="1">
    <source>
        <dbReference type="ARBA" id="ARBA00005466"/>
    </source>
</evidence>
<evidence type="ECO:0000256" key="4">
    <source>
        <dbReference type="ARBA" id="ARBA00023002"/>
    </source>
</evidence>
<proteinExistence type="inferred from homology"/>
<dbReference type="InterPro" id="IPR050416">
    <property type="entry name" value="FAD-linked_Oxidoreductase"/>
</dbReference>
<comment type="similarity">
    <text evidence="1">Belongs to the oxygen-dependent FAD-linked oxidoreductase family.</text>
</comment>
<dbReference type="PANTHER" id="PTHR42973">
    <property type="entry name" value="BINDING OXIDOREDUCTASE, PUTATIVE (AFU_ORTHOLOGUE AFUA_1G17690)-RELATED"/>
    <property type="match status" value="1"/>
</dbReference>
<dbReference type="InterPro" id="IPR016169">
    <property type="entry name" value="FAD-bd_PCMH_sub2"/>
</dbReference>
<keyword evidence="2" id="KW-0285">Flavoprotein</keyword>
<dbReference type="PANTHER" id="PTHR42973:SF17">
    <property type="entry name" value="OXIDASE, PUTATIVE (AFU_ORTHOLOGUE AFUA_6G14340)-RELATED"/>
    <property type="match status" value="1"/>
</dbReference>
<dbReference type="EMBL" id="PNEN01001783">
    <property type="protein sequence ID" value="PPJ50503.1"/>
    <property type="molecule type" value="Genomic_DNA"/>
</dbReference>
<dbReference type="PROSITE" id="PS00862">
    <property type="entry name" value="OX2_COVAL_FAD"/>
    <property type="match status" value="1"/>
</dbReference>
<keyword evidence="4" id="KW-0560">Oxidoreductase</keyword>
<dbReference type="InterPro" id="IPR036318">
    <property type="entry name" value="FAD-bd_PCMH-like_sf"/>
</dbReference>
<dbReference type="InterPro" id="IPR006093">
    <property type="entry name" value="Oxy_OxRdtase_FAD_BS"/>
</dbReference>
<dbReference type="STRING" id="357750.A0A2S6BSP2"/>
<dbReference type="OrthoDB" id="415825at2759"/>
<dbReference type="Gene3D" id="3.40.462.20">
    <property type="match status" value="1"/>
</dbReference>
<reference evidence="7" key="1">
    <citation type="journal article" date="2017" name="bioRxiv">
        <title>Conservation of a gene cluster reveals novel cercosporin biosynthetic mechanisms and extends production to the genus Colletotrichum.</title>
        <authorList>
            <person name="de Jonge R."/>
            <person name="Ebert M.K."/>
            <person name="Huitt-Roehl C.R."/>
            <person name="Pal P."/>
            <person name="Suttle J.C."/>
            <person name="Spanner R.E."/>
            <person name="Neubauer J.D."/>
            <person name="Jurick W.M.II."/>
            <person name="Stott K.A."/>
            <person name="Secor G.A."/>
            <person name="Thomma B.P.H.J."/>
            <person name="Van de Peer Y."/>
            <person name="Townsend C.A."/>
            <person name="Bolton M.D."/>
        </authorList>
    </citation>
    <scope>NUCLEOTIDE SEQUENCE [LARGE SCALE GENOMIC DNA]</scope>
    <source>
        <strain evidence="7">CBS538.71</strain>
    </source>
</reference>
<protein>
    <recommendedName>
        <fullName evidence="5">FAD-binding PCMH-type domain-containing protein</fullName>
    </recommendedName>
</protein>
<dbReference type="AlphaFoldDB" id="A0A2S6BSP2"/>
<dbReference type="Proteomes" id="UP000237631">
    <property type="component" value="Unassembled WGS sequence"/>
</dbReference>
<name>A0A2S6BSP2_9PEZI</name>
<dbReference type="Pfam" id="PF01565">
    <property type="entry name" value="FAD_binding_4"/>
    <property type="match status" value="1"/>
</dbReference>
<dbReference type="InterPro" id="IPR012951">
    <property type="entry name" value="BBE"/>
</dbReference>
<keyword evidence="7" id="KW-1185">Reference proteome</keyword>
<dbReference type="GO" id="GO:0071949">
    <property type="term" value="F:FAD binding"/>
    <property type="evidence" value="ECO:0007669"/>
    <property type="project" value="InterPro"/>
</dbReference>
<dbReference type="InterPro" id="IPR016166">
    <property type="entry name" value="FAD-bd_PCMH"/>
</dbReference>
<gene>
    <name evidence="6" type="ORF">CBER1_07717</name>
</gene>
<comment type="caution">
    <text evidence="6">The sequence shown here is derived from an EMBL/GenBank/DDBJ whole genome shotgun (WGS) entry which is preliminary data.</text>
</comment>
<dbReference type="InterPro" id="IPR006094">
    <property type="entry name" value="Oxid_FAD_bind_N"/>
</dbReference>